<dbReference type="Proteomes" id="UP000323000">
    <property type="component" value="Chromosome 2"/>
</dbReference>
<sequence length="132" mass="14845">MKEDAKEILSIPTSLSSRNDSFCWHFTKYGEYTVSSGYKVYAALDSTVSPSGSQDNGSCWDRIWALEVPSKSKSSFGGLAIIGFLRRLKEEDLRVLYVVFWRIWSLRNLLVHGGGASVVEEILPWSTDFLEG</sequence>
<name>A0A5C7IPD1_9ROSI</name>
<dbReference type="AlphaFoldDB" id="A0A5C7IPD1"/>
<evidence type="ECO:0000313" key="2">
    <source>
        <dbReference type="Proteomes" id="UP000323000"/>
    </source>
</evidence>
<dbReference type="OrthoDB" id="1111966at2759"/>
<reference evidence="2" key="1">
    <citation type="journal article" date="2019" name="Gigascience">
        <title>De novo genome assembly of the endangered Acer yangbiense, a plant species with extremely small populations endemic to Yunnan Province, China.</title>
        <authorList>
            <person name="Yang J."/>
            <person name="Wariss H.M."/>
            <person name="Tao L."/>
            <person name="Zhang R."/>
            <person name="Yun Q."/>
            <person name="Hollingsworth P."/>
            <person name="Dao Z."/>
            <person name="Luo G."/>
            <person name="Guo H."/>
            <person name="Ma Y."/>
            <person name="Sun W."/>
        </authorList>
    </citation>
    <scope>NUCLEOTIDE SEQUENCE [LARGE SCALE GENOMIC DNA]</scope>
    <source>
        <strain evidence="2">cv. Malutang</strain>
    </source>
</reference>
<dbReference type="EMBL" id="VAHF01000002">
    <property type="protein sequence ID" value="TXG70336.1"/>
    <property type="molecule type" value="Genomic_DNA"/>
</dbReference>
<gene>
    <name evidence="1" type="ORF">EZV62_005271</name>
</gene>
<keyword evidence="2" id="KW-1185">Reference proteome</keyword>
<evidence type="ECO:0000313" key="1">
    <source>
        <dbReference type="EMBL" id="TXG70336.1"/>
    </source>
</evidence>
<accession>A0A5C7IPD1</accession>
<proteinExistence type="predicted"/>
<organism evidence="1 2">
    <name type="scientific">Acer yangbiense</name>
    <dbReference type="NCBI Taxonomy" id="1000413"/>
    <lineage>
        <taxon>Eukaryota</taxon>
        <taxon>Viridiplantae</taxon>
        <taxon>Streptophyta</taxon>
        <taxon>Embryophyta</taxon>
        <taxon>Tracheophyta</taxon>
        <taxon>Spermatophyta</taxon>
        <taxon>Magnoliopsida</taxon>
        <taxon>eudicotyledons</taxon>
        <taxon>Gunneridae</taxon>
        <taxon>Pentapetalae</taxon>
        <taxon>rosids</taxon>
        <taxon>malvids</taxon>
        <taxon>Sapindales</taxon>
        <taxon>Sapindaceae</taxon>
        <taxon>Hippocastanoideae</taxon>
        <taxon>Acereae</taxon>
        <taxon>Acer</taxon>
    </lineage>
</organism>
<comment type="caution">
    <text evidence="1">The sequence shown here is derived from an EMBL/GenBank/DDBJ whole genome shotgun (WGS) entry which is preliminary data.</text>
</comment>
<protein>
    <submittedName>
        <fullName evidence="1">Uncharacterized protein</fullName>
    </submittedName>
</protein>